<name>A0A5C6CBV9_9BACT</name>
<feature type="transmembrane region" description="Helical" evidence="1">
    <location>
        <begin position="125"/>
        <end position="143"/>
    </location>
</feature>
<feature type="transmembrane region" description="Helical" evidence="1">
    <location>
        <begin position="24"/>
        <end position="45"/>
    </location>
</feature>
<keyword evidence="1" id="KW-0472">Membrane</keyword>
<reference evidence="2 3" key="1">
    <citation type="submission" date="2019-02" db="EMBL/GenBank/DDBJ databases">
        <title>Deep-cultivation of Planctomycetes and their phenomic and genomic characterization uncovers novel biology.</title>
        <authorList>
            <person name="Wiegand S."/>
            <person name="Jogler M."/>
            <person name="Boedeker C."/>
            <person name="Pinto D."/>
            <person name="Vollmers J."/>
            <person name="Rivas-Marin E."/>
            <person name="Kohn T."/>
            <person name="Peeters S.H."/>
            <person name="Heuer A."/>
            <person name="Rast P."/>
            <person name="Oberbeckmann S."/>
            <person name="Bunk B."/>
            <person name="Jeske O."/>
            <person name="Meyerdierks A."/>
            <person name="Storesund J.E."/>
            <person name="Kallscheuer N."/>
            <person name="Luecker S."/>
            <person name="Lage O.M."/>
            <person name="Pohl T."/>
            <person name="Merkel B.J."/>
            <person name="Hornburger P."/>
            <person name="Mueller R.-W."/>
            <person name="Bruemmer F."/>
            <person name="Labrenz M."/>
            <person name="Spormann A.M."/>
            <person name="Op Den Camp H."/>
            <person name="Overmann J."/>
            <person name="Amann R."/>
            <person name="Jetten M.S.M."/>
            <person name="Mascher T."/>
            <person name="Medema M.H."/>
            <person name="Devos D.P."/>
            <person name="Kaster A.-K."/>
            <person name="Ovreas L."/>
            <person name="Rohde M."/>
            <person name="Galperin M.Y."/>
            <person name="Jogler C."/>
        </authorList>
    </citation>
    <scope>NUCLEOTIDE SEQUENCE [LARGE SCALE GENOMIC DNA]</scope>
    <source>
        <strain evidence="2 3">Poly41</strain>
    </source>
</reference>
<keyword evidence="1" id="KW-0812">Transmembrane</keyword>
<comment type="caution">
    <text evidence="2">The sequence shown here is derived from an EMBL/GenBank/DDBJ whole genome shotgun (WGS) entry which is preliminary data.</text>
</comment>
<keyword evidence="3" id="KW-1185">Reference proteome</keyword>
<dbReference type="Proteomes" id="UP000319143">
    <property type="component" value="Unassembled WGS sequence"/>
</dbReference>
<gene>
    <name evidence="2" type="ORF">Poly41_71630</name>
</gene>
<organism evidence="2 3">
    <name type="scientific">Novipirellula artificiosorum</name>
    <dbReference type="NCBI Taxonomy" id="2528016"/>
    <lineage>
        <taxon>Bacteria</taxon>
        <taxon>Pseudomonadati</taxon>
        <taxon>Planctomycetota</taxon>
        <taxon>Planctomycetia</taxon>
        <taxon>Pirellulales</taxon>
        <taxon>Pirellulaceae</taxon>
        <taxon>Novipirellula</taxon>
    </lineage>
</organism>
<dbReference type="EMBL" id="SJPV01000057">
    <property type="protein sequence ID" value="TWU21327.1"/>
    <property type="molecule type" value="Genomic_DNA"/>
</dbReference>
<evidence type="ECO:0000256" key="1">
    <source>
        <dbReference type="SAM" id="Phobius"/>
    </source>
</evidence>
<feature type="transmembrane region" description="Helical" evidence="1">
    <location>
        <begin position="57"/>
        <end position="77"/>
    </location>
</feature>
<feature type="transmembrane region" description="Helical" evidence="1">
    <location>
        <begin position="84"/>
        <end position="105"/>
    </location>
</feature>
<dbReference type="AlphaFoldDB" id="A0A5C6CBV9"/>
<keyword evidence="1" id="KW-1133">Transmembrane helix</keyword>
<proteinExistence type="predicted"/>
<accession>A0A5C6CBV9</accession>
<dbReference type="RefSeq" id="WP_231616162.1">
    <property type="nucleotide sequence ID" value="NZ_SJPV01000057.1"/>
</dbReference>
<evidence type="ECO:0000313" key="3">
    <source>
        <dbReference type="Proteomes" id="UP000319143"/>
    </source>
</evidence>
<sequence length="158" mass="17276">MANPYEAPTNVSVSAAASCRNRRLASYVLAAFAAVIGSMHLPPFLTSPIATWGWQNWWFGFAPAAYLVFAAVVAVASERYAKPLGLILLPLFLLPLLLVTGLIVFATYLDATNIASGKYTWSQHLYTLLIVLLCPVIWYYLVVASVRSVRLMRSHAGG</sequence>
<protein>
    <submittedName>
        <fullName evidence="2">Uncharacterized protein</fullName>
    </submittedName>
</protein>
<evidence type="ECO:0000313" key="2">
    <source>
        <dbReference type="EMBL" id="TWU21327.1"/>
    </source>
</evidence>